<protein>
    <recommendedName>
        <fullName evidence="3">Pore-forming ESAT-6 family protein</fullName>
    </recommendedName>
</protein>
<reference evidence="2" key="1">
    <citation type="journal article" date="2019" name="Int. J. Syst. Evol. Microbiol.">
        <title>The Global Catalogue of Microorganisms (GCM) 10K type strain sequencing project: providing services to taxonomists for standard genome sequencing and annotation.</title>
        <authorList>
            <consortium name="The Broad Institute Genomics Platform"/>
            <consortium name="The Broad Institute Genome Sequencing Center for Infectious Disease"/>
            <person name="Wu L."/>
            <person name="Ma J."/>
        </authorList>
    </citation>
    <scope>NUCLEOTIDE SEQUENCE [LARGE SCALE GENOMIC DNA]</scope>
    <source>
        <strain evidence="2">JCM 14326</strain>
    </source>
</reference>
<dbReference type="EMBL" id="BAAANL010000002">
    <property type="protein sequence ID" value="GAA1857556.1"/>
    <property type="molecule type" value="Genomic_DNA"/>
</dbReference>
<evidence type="ECO:0008006" key="3">
    <source>
        <dbReference type="Google" id="ProtNLM"/>
    </source>
</evidence>
<sequence>MANDIERRSFDAGASAEAQANFDRIASQLEALIDQRDADVKSAMAEYQADGVSDEYHAKEQRWNSAATEVRTIIRVVRQALEENDATARRAMQGAKAAVDSIG</sequence>
<dbReference type="NCBIfam" id="NF035935">
    <property type="entry name" value="ESAT6_3"/>
    <property type="match status" value="1"/>
</dbReference>
<proteinExistence type="predicted"/>
<gene>
    <name evidence="1" type="ORF">GCM10009751_13720</name>
</gene>
<organism evidence="1 2">
    <name type="scientific">Myceligenerans crystallogenes</name>
    <dbReference type="NCBI Taxonomy" id="316335"/>
    <lineage>
        <taxon>Bacteria</taxon>
        <taxon>Bacillati</taxon>
        <taxon>Actinomycetota</taxon>
        <taxon>Actinomycetes</taxon>
        <taxon>Micrococcales</taxon>
        <taxon>Promicromonosporaceae</taxon>
        <taxon>Myceligenerans</taxon>
    </lineage>
</organism>
<dbReference type="RefSeq" id="WP_344100919.1">
    <property type="nucleotide sequence ID" value="NZ_BAAANL010000002.1"/>
</dbReference>
<dbReference type="InterPro" id="IPR048032">
    <property type="entry name" value="ESAT6-like"/>
</dbReference>
<comment type="caution">
    <text evidence="1">The sequence shown here is derived from an EMBL/GenBank/DDBJ whole genome shotgun (WGS) entry which is preliminary data.</text>
</comment>
<accession>A0ABP4ZHR8</accession>
<evidence type="ECO:0000313" key="1">
    <source>
        <dbReference type="EMBL" id="GAA1857556.1"/>
    </source>
</evidence>
<name>A0ABP4ZHR8_9MICO</name>
<evidence type="ECO:0000313" key="2">
    <source>
        <dbReference type="Proteomes" id="UP001501094"/>
    </source>
</evidence>
<dbReference type="Gene3D" id="1.10.287.1060">
    <property type="entry name" value="ESAT-6-like"/>
    <property type="match status" value="1"/>
</dbReference>
<dbReference type="Proteomes" id="UP001501094">
    <property type="component" value="Unassembled WGS sequence"/>
</dbReference>
<keyword evidence="2" id="KW-1185">Reference proteome</keyword>